<dbReference type="Gene3D" id="2.60.40.150">
    <property type="entry name" value="C2 domain"/>
    <property type="match status" value="2"/>
</dbReference>
<feature type="transmembrane region" description="Helical" evidence="3">
    <location>
        <begin position="539"/>
        <end position="565"/>
    </location>
</feature>
<protein>
    <recommendedName>
        <fullName evidence="4">C2 domain-containing protein</fullName>
    </recommendedName>
</protein>
<dbReference type="AlphaFoldDB" id="A0ABD0SS98"/>
<name>A0ABD0SS98_LOXSC</name>
<dbReference type="EMBL" id="JBEDNZ010000016">
    <property type="protein sequence ID" value="KAL0822718.1"/>
    <property type="molecule type" value="Genomic_DNA"/>
</dbReference>
<evidence type="ECO:0000313" key="5">
    <source>
        <dbReference type="EMBL" id="KAL0822718.1"/>
    </source>
</evidence>
<evidence type="ECO:0000256" key="2">
    <source>
        <dbReference type="ARBA" id="ARBA00022837"/>
    </source>
</evidence>
<keyword evidence="1" id="KW-0479">Metal-binding</keyword>
<feature type="domain" description="C2" evidence="4">
    <location>
        <begin position="363"/>
        <end position="450"/>
    </location>
</feature>
<comment type="caution">
    <text evidence="5">The sequence shown here is derived from an EMBL/GenBank/DDBJ whole genome shotgun (WGS) entry which is preliminary data.</text>
</comment>
<keyword evidence="2" id="KW-0106">Calcium</keyword>
<feature type="domain" description="C2" evidence="4">
    <location>
        <begin position="212"/>
        <end position="303"/>
    </location>
</feature>
<evidence type="ECO:0000313" key="6">
    <source>
        <dbReference type="Proteomes" id="UP001549921"/>
    </source>
</evidence>
<evidence type="ECO:0000259" key="4">
    <source>
        <dbReference type="SMART" id="SM00239"/>
    </source>
</evidence>
<proteinExistence type="predicted"/>
<keyword evidence="3" id="KW-0472">Membrane</keyword>
<dbReference type="InterPro" id="IPR000008">
    <property type="entry name" value="C2_dom"/>
</dbReference>
<sequence>MAEGVKPENNIRRHISRLHERIQNKYMEMQKKIEKSRSVGSLSNLSDTYSYKESEYSSETDLRHIDGELFPNEKVKTQSVTVEEVHQQSPISCEIECIEASFEVIENEVSVEKENDSDEVFEEKVLEKTGRNYIDIQINSASTESLNDIVDRNESPSPRSIRQRINFRLNAARERRKGEEKEKILRERMRKELMLSNTKQEIKVNRKNKLATVTVALIEASELETPADERVRFLNCRLRLGPEKMKSKTTKSNKSKVKFQELFNINMYEDPVLEISLFDKDTFIGRHAVDLTDLEQEKTHNMKLDLDGGDMTGVKIFILLTISGIYSLNSLLEIEDIEEAKKNLHRQEDAWYSIKGDFSDVGRLSVIVYGGKGLVAQECYCVLKLGNQRLQTHTEYKTNDPNWMKLFIFEVNDITSILEVIVYEEKKNEEVGKISIPLLRIHNDEKVWYALKDSTQRDRAKGNNPRILLEMSTSWNLLKASIRVINPKEEDLLQGEEKLDRRLFARNLSRAKAVSQWVLDALRVIKTCFEWESRKSNAIALFVWIIFCWNFKIWMTPLLLLIPFVKYRPERYYLEEKTSLIQKLNSLQEMVQSVQNGIGKIGSIGESIKNLCNFTVPYVSFLAVFFILATSLIMFIIPLKFILIGWGIHKFTRKILRPNRIPNSEILDLLSRVPDDETLLDCEELPLECSPEEDDI</sequence>
<dbReference type="Pfam" id="PF00168">
    <property type="entry name" value="C2"/>
    <property type="match status" value="2"/>
</dbReference>
<dbReference type="PANTHER" id="PTHR45911:SF4">
    <property type="entry name" value="MULTIPLE C2 AND TRANSMEMBRANE DOMAIN-CONTAINING PROTEIN"/>
    <property type="match status" value="1"/>
</dbReference>
<dbReference type="SMART" id="SM00239">
    <property type="entry name" value="C2"/>
    <property type="match status" value="2"/>
</dbReference>
<dbReference type="GO" id="GO:0046872">
    <property type="term" value="F:metal ion binding"/>
    <property type="evidence" value="ECO:0007669"/>
    <property type="project" value="UniProtKB-KW"/>
</dbReference>
<accession>A0ABD0SS98</accession>
<organism evidence="5 6">
    <name type="scientific">Loxostege sticticalis</name>
    <name type="common">Beet webworm moth</name>
    <dbReference type="NCBI Taxonomy" id="481309"/>
    <lineage>
        <taxon>Eukaryota</taxon>
        <taxon>Metazoa</taxon>
        <taxon>Ecdysozoa</taxon>
        <taxon>Arthropoda</taxon>
        <taxon>Hexapoda</taxon>
        <taxon>Insecta</taxon>
        <taxon>Pterygota</taxon>
        <taxon>Neoptera</taxon>
        <taxon>Endopterygota</taxon>
        <taxon>Lepidoptera</taxon>
        <taxon>Glossata</taxon>
        <taxon>Ditrysia</taxon>
        <taxon>Pyraloidea</taxon>
        <taxon>Crambidae</taxon>
        <taxon>Pyraustinae</taxon>
        <taxon>Loxostege</taxon>
    </lineage>
</organism>
<keyword evidence="3" id="KW-1133">Transmembrane helix</keyword>
<dbReference type="InterPro" id="IPR035892">
    <property type="entry name" value="C2_domain_sf"/>
</dbReference>
<evidence type="ECO:0000256" key="1">
    <source>
        <dbReference type="ARBA" id="ARBA00022723"/>
    </source>
</evidence>
<reference evidence="5 6" key="1">
    <citation type="submission" date="2024-06" db="EMBL/GenBank/DDBJ databases">
        <title>A chromosome-level genome assembly of beet webworm, Loxostege sticticalis.</title>
        <authorList>
            <person name="Zhang Y."/>
        </authorList>
    </citation>
    <scope>NUCLEOTIDE SEQUENCE [LARGE SCALE GENOMIC DNA]</scope>
    <source>
        <strain evidence="5">AQ028</strain>
        <tissue evidence="5">Male pupae</tissue>
    </source>
</reference>
<evidence type="ECO:0000256" key="3">
    <source>
        <dbReference type="SAM" id="Phobius"/>
    </source>
</evidence>
<dbReference type="PANTHER" id="PTHR45911">
    <property type="entry name" value="C2 DOMAIN-CONTAINING PROTEIN"/>
    <property type="match status" value="1"/>
</dbReference>
<dbReference type="SUPFAM" id="SSF49562">
    <property type="entry name" value="C2 domain (Calcium/lipid-binding domain, CaLB)"/>
    <property type="match status" value="2"/>
</dbReference>
<gene>
    <name evidence="5" type="ORF">ABMA28_004735</name>
</gene>
<keyword evidence="3" id="KW-0812">Transmembrane</keyword>
<dbReference type="Proteomes" id="UP001549921">
    <property type="component" value="Unassembled WGS sequence"/>
</dbReference>
<feature type="transmembrane region" description="Helical" evidence="3">
    <location>
        <begin position="618"/>
        <end position="648"/>
    </location>
</feature>